<dbReference type="EnsemblBacteria" id="AAS96224">
    <property type="protein sequence ID" value="AAS96224"/>
    <property type="gene ID" value="DVU_1747"/>
</dbReference>
<protein>
    <submittedName>
        <fullName evidence="2">ATPase, histidine kinase-, DNA gyrase B-, and HSP90-like domain protein</fullName>
    </submittedName>
</protein>
<sequence length="981" mass="111226">MLNTASFQTRARAIDHLGRGQIADAPTAISELWKNAYDAYARGVELHIHSGNVVVASICDNGHGMDAETLSSKWLVVGTESKVASPVPVEDRFGLPERARLGEKGIGRLSAAFLSPVTLVVSKRVGQPYAALLVDWRFFENPYLFINDVRFPLVEFGELKEFPALFAQMFEELKANLQWGSASPHTAHLAAAWDRFDAIEREQNPNAPTTREAILSLSPEGLIKWDHFSPWWQLMHKAVEGDDVHGTALFTIGANTELACWVTDDEYESPDIQKVKETLTETLVSFVDPFEDTPIAFDYAVVVHKPGKADFIPVSSEEVFDIQELRSLEHVIEGEFDTAGNFQGRITAFGKDRGECFLPSPSVFTQRGKDSVGPFRFCLGTFEQDKKNTTHSDEEFEYHSSQVNKYGGICIHRDGLRVMPYGREDGDLFRMEFRRSKHAGREFFVYRRSFGRLAITSQHNPNLKDKAGREGLVVNKARREFERLVINLLMYVAREYFGTASTIRNQELPGIQKARQRQMRAAETARKRNQKNFVRALKEKLPLALEASTRAEAGADKLEQTLACKAYDDLPAIKMELDALQGLRDDLRIPNRPDELGSQEEDYRRYRDAYALFCATIDKLKSMLARCEAEGLLGDPKRIATSKFYSNEARISSQIGKALSTITSSLDALRTTWEENAREDRTAYRRKSTEFVSMLEAGQGLTPVLDYLDKVHTELSDELNLKYDGIIHSLEQLVEGVDLEGAFFHVDEVNRSLEEKVSMLNSVAQLGISVEIIGHELEALESQVTRYLKLMPKEVRALKSYTLAFEAHRALVDRLRFLAPLRKTSYRSRIAISGKEIAKYVKEFFGTTFEQCRIQFEVTPAFEGFSIRDLPSRIYPTFINLVNNALYWVQRGERRIIRLDFVQGKAIVADSGPGVDEDDQKHLFELFFTKRTNGRGVGLYLCRENLAVARHSIRYATDNDPEVLEGANFIIEFHEVEHVSR</sequence>
<reference evidence="2 3" key="1">
    <citation type="journal article" date="2004" name="Nat. Biotechnol.">
        <title>The genome sequence of the anaerobic, sulfate-reducing bacterium Desulfovibrio vulgaris Hildenborough.</title>
        <authorList>
            <person name="Heidelberg J.F."/>
            <person name="Seshadri R."/>
            <person name="Haveman S.A."/>
            <person name="Hemme C.L."/>
            <person name="Paulsen I.T."/>
            <person name="Kolonay J.F."/>
            <person name="Eisen J.A."/>
            <person name="Ward N."/>
            <person name="Methe B."/>
            <person name="Brinkac L.M."/>
            <person name="Daugherty S.C."/>
            <person name="Deboy R.T."/>
            <person name="Dodson R.J."/>
            <person name="Durkin A.S."/>
            <person name="Madupu R."/>
            <person name="Nelson W.C."/>
            <person name="Sullivan S.A."/>
            <person name="Fouts D."/>
            <person name="Haft D.H."/>
            <person name="Selengut J."/>
            <person name="Peterson J.D."/>
            <person name="Davidsen T.M."/>
            <person name="Zafar N."/>
            <person name="Zhou L."/>
            <person name="Radune D."/>
            <person name="Dimitrov G."/>
            <person name="Hance M."/>
            <person name="Tran K."/>
            <person name="Khouri H."/>
            <person name="Gill J."/>
            <person name="Utterback T.R."/>
            <person name="Feldblyum T.V."/>
            <person name="Wall J.D."/>
            <person name="Voordouw G."/>
            <person name="Fraser C.M."/>
        </authorList>
    </citation>
    <scope>NUCLEOTIDE SEQUENCE [LARGE SCALE GENOMIC DNA]</scope>
    <source>
        <strain evidence="3">ATCC 29579 / DSM 644 / NCIMB 8303 / VKM B-1760 / Hildenborough</strain>
    </source>
</reference>
<evidence type="ECO:0000259" key="1">
    <source>
        <dbReference type="PROSITE" id="PS50109"/>
    </source>
</evidence>
<feature type="domain" description="Histidine kinase" evidence="1">
    <location>
        <begin position="772"/>
        <end position="977"/>
    </location>
</feature>
<keyword evidence="2" id="KW-0808">Transferase</keyword>
<proteinExistence type="predicted"/>
<accession>Q72B89</accession>
<dbReference type="OrthoDB" id="9816482at2"/>
<gene>
    <name evidence="2" type="ordered locus">DVU_1747</name>
</gene>
<dbReference type="SUPFAM" id="SSF55874">
    <property type="entry name" value="ATPase domain of HSP90 chaperone/DNA topoisomerase II/histidine kinase"/>
    <property type="match status" value="2"/>
</dbReference>
<dbReference type="PATRIC" id="fig|882.5.peg.1609"/>
<dbReference type="InterPro" id="IPR036890">
    <property type="entry name" value="HATPase_C_sf"/>
</dbReference>
<dbReference type="SMART" id="SM00387">
    <property type="entry name" value="HATPase_c"/>
    <property type="match status" value="1"/>
</dbReference>
<dbReference type="InterPro" id="IPR005467">
    <property type="entry name" value="His_kinase_dom"/>
</dbReference>
<dbReference type="STRING" id="882.DVU_1747"/>
<dbReference type="EMBL" id="AE017285">
    <property type="protein sequence ID" value="AAS96224.1"/>
    <property type="molecule type" value="Genomic_DNA"/>
</dbReference>
<dbReference type="PROSITE" id="PS50109">
    <property type="entry name" value="HIS_KIN"/>
    <property type="match status" value="1"/>
</dbReference>
<evidence type="ECO:0000313" key="3">
    <source>
        <dbReference type="Proteomes" id="UP000002194"/>
    </source>
</evidence>
<dbReference type="HOGENOM" id="CLU_012281_0_0_7"/>
<organism evidence="2 3">
    <name type="scientific">Nitratidesulfovibrio vulgaris (strain ATCC 29579 / DSM 644 / CCUG 34227 / NCIMB 8303 / VKM B-1760 / Hildenborough)</name>
    <name type="common">Desulfovibrio vulgaris</name>
    <dbReference type="NCBI Taxonomy" id="882"/>
    <lineage>
        <taxon>Bacteria</taxon>
        <taxon>Pseudomonadati</taxon>
        <taxon>Thermodesulfobacteriota</taxon>
        <taxon>Desulfovibrionia</taxon>
        <taxon>Desulfovibrionales</taxon>
        <taxon>Desulfovibrionaceae</taxon>
        <taxon>Nitratidesulfovibrio</taxon>
    </lineage>
</organism>
<dbReference type="eggNOG" id="COG0323">
    <property type="taxonomic scope" value="Bacteria"/>
</dbReference>
<keyword evidence="2" id="KW-0418">Kinase</keyword>
<dbReference type="Pfam" id="PF13589">
    <property type="entry name" value="HATPase_c_3"/>
    <property type="match status" value="1"/>
</dbReference>
<dbReference type="InterPro" id="IPR003594">
    <property type="entry name" value="HATPase_dom"/>
</dbReference>
<dbReference type="PANTHER" id="PTHR43065">
    <property type="entry name" value="SENSOR HISTIDINE KINASE"/>
    <property type="match status" value="1"/>
</dbReference>
<dbReference type="PaxDb" id="882-DVU_1747"/>
<dbReference type="RefSeq" id="WP_010939035.1">
    <property type="nucleotide sequence ID" value="NC_002937.3"/>
</dbReference>
<dbReference type="Gene3D" id="3.30.565.10">
    <property type="entry name" value="Histidine kinase-like ATPase, C-terminal domain"/>
    <property type="match status" value="2"/>
</dbReference>
<keyword evidence="3" id="KW-1185">Reference proteome</keyword>
<dbReference type="AlphaFoldDB" id="Q72B89"/>
<name>Q72B89_NITV2</name>
<dbReference type="KEGG" id="dvu:DVU_1747"/>
<evidence type="ECO:0000313" key="2">
    <source>
        <dbReference type="EMBL" id="AAS96224.1"/>
    </source>
</evidence>
<dbReference type="Proteomes" id="UP000002194">
    <property type="component" value="Chromosome"/>
</dbReference>
<dbReference type="Pfam" id="PF02518">
    <property type="entry name" value="HATPase_c"/>
    <property type="match status" value="1"/>
</dbReference>
<dbReference type="eggNOG" id="COG4191">
    <property type="taxonomic scope" value="Bacteria"/>
</dbReference>
<dbReference type="SMR" id="Q72B89"/>
<dbReference type="GO" id="GO:0016301">
    <property type="term" value="F:kinase activity"/>
    <property type="evidence" value="ECO:0007669"/>
    <property type="project" value="UniProtKB-KW"/>
</dbReference>